<name>A0A1X9ND04_9GAMM</name>
<dbReference type="KEGG" id="osg:BST96_04350"/>
<reference evidence="2 3" key="1">
    <citation type="submission" date="2016-11" db="EMBL/GenBank/DDBJ databases">
        <title>Trade-off between light-utilization and light-protection in marine flavobacteria.</title>
        <authorList>
            <person name="Kumagai Y."/>
        </authorList>
    </citation>
    <scope>NUCLEOTIDE SEQUENCE [LARGE SCALE GENOMIC DNA]</scope>
    <source>
        <strain evidence="2 3">NBRC 107125</strain>
    </source>
</reference>
<keyword evidence="3" id="KW-1185">Reference proteome</keyword>
<gene>
    <name evidence="2" type="ORF">BST96_04350</name>
</gene>
<dbReference type="Proteomes" id="UP000193450">
    <property type="component" value="Chromosome"/>
</dbReference>
<organism evidence="2 3">
    <name type="scientific">Oceanicoccus sagamiensis</name>
    <dbReference type="NCBI Taxonomy" id="716816"/>
    <lineage>
        <taxon>Bacteria</taxon>
        <taxon>Pseudomonadati</taxon>
        <taxon>Pseudomonadota</taxon>
        <taxon>Gammaproteobacteria</taxon>
        <taxon>Cellvibrionales</taxon>
        <taxon>Spongiibacteraceae</taxon>
        <taxon>Oceanicoccus</taxon>
    </lineage>
</organism>
<proteinExistence type="predicted"/>
<feature type="chain" id="PRO_5012620731" evidence="1">
    <location>
        <begin position="30"/>
        <end position="113"/>
    </location>
</feature>
<evidence type="ECO:0000256" key="1">
    <source>
        <dbReference type="SAM" id="SignalP"/>
    </source>
</evidence>
<keyword evidence="1" id="KW-0732">Signal</keyword>
<dbReference type="AlphaFoldDB" id="A0A1X9ND04"/>
<protein>
    <submittedName>
        <fullName evidence="2">Uncharacterized protein</fullName>
    </submittedName>
</protein>
<dbReference type="OrthoDB" id="9855095at2"/>
<dbReference type="EMBL" id="CP019343">
    <property type="protein sequence ID" value="ARN73409.1"/>
    <property type="molecule type" value="Genomic_DNA"/>
</dbReference>
<accession>A0A1X9ND04</accession>
<dbReference type="RefSeq" id="WP_085757520.1">
    <property type="nucleotide sequence ID" value="NZ_CP019343.1"/>
</dbReference>
<evidence type="ECO:0000313" key="3">
    <source>
        <dbReference type="Proteomes" id="UP000193450"/>
    </source>
</evidence>
<dbReference type="STRING" id="716816.BST96_04350"/>
<feature type="signal peptide" evidence="1">
    <location>
        <begin position="1"/>
        <end position="29"/>
    </location>
</feature>
<sequence>MKFGPAIKIILTRAICFPLCLLFAISAHAGSCNYTQENMFAGPFKVCAESVDQARCEEFATEGSNADASYDEASCSTDSSIGVCTLEQFTLTYYTGNAEDLEVGCSFQGGDWT</sequence>
<evidence type="ECO:0000313" key="2">
    <source>
        <dbReference type="EMBL" id="ARN73409.1"/>
    </source>
</evidence>